<organism evidence="2 3">
    <name type="scientific">Schizopora paradoxa</name>
    <dbReference type="NCBI Taxonomy" id="27342"/>
    <lineage>
        <taxon>Eukaryota</taxon>
        <taxon>Fungi</taxon>
        <taxon>Dikarya</taxon>
        <taxon>Basidiomycota</taxon>
        <taxon>Agaricomycotina</taxon>
        <taxon>Agaricomycetes</taxon>
        <taxon>Hymenochaetales</taxon>
        <taxon>Schizoporaceae</taxon>
        <taxon>Schizopora</taxon>
    </lineage>
</organism>
<evidence type="ECO:0000259" key="1">
    <source>
        <dbReference type="PROSITE" id="PS50097"/>
    </source>
</evidence>
<feature type="domain" description="BTB" evidence="1">
    <location>
        <begin position="25"/>
        <end position="91"/>
    </location>
</feature>
<reference evidence="2 3" key="1">
    <citation type="submission" date="2015-04" db="EMBL/GenBank/DDBJ databases">
        <title>Complete genome sequence of Schizopora paradoxa KUC8140, a cosmopolitan wood degrader in East Asia.</title>
        <authorList>
            <consortium name="DOE Joint Genome Institute"/>
            <person name="Min B."/>
            <person name="Park H."/>
            <person name="Jang Y."/>
            <person name="Kim J.-J."/>
            <person name="Kim K.H."/>
            <person name="Pangilinan J."/>
            <person name="Lipzen A."/>
            <person name="Riley R."/>
            <person name="Grigoriev I.V."/>
            <person name="Spatafora J.W."/>
            <person name="Choi I.-G."/>
        </authorList>
    </citation>
    <scope>NUCLEOTIDE SEQUENCE [LARGE SCALE GENOMIC DNA]</scope>
    <source>
        <strain evidence="2 3">KUC8140</strain>
    </source>
</reference>
<proteinExistence type="predicted"/>
<dbReference type="SUPFAM" id="SSF54695">
    <property type="entry name" value="POZ domain"/>
    <property type="match status" value="1"/>
</dbReference>
<dbReference type="OrthoDB" id="3184970at2759"/>
<dbReference type="PROSITE" id="PS50097">
    <property type="entry name" value="BTB"/>
    <property type="match status" value="1"/>
</dbReference>
<accession>A0A0H2RAP0</accession>
<protein>
    <recommendedName>
        <fullName evidence="1">BTB domain-containing protein</fullName>
    </recommendedName>
</protein>
<dbReference type="InterPro" id="IPR011333">
    <property type="entry name" value="SKP1/BTB/POZ_sf"/>
</dbReference>
<dbReference type="Proteomes" id="UP000053477">
    <property type="component" value="Unassembled WGS sequence"/>
</dbReference>
<evidence type="ECO:0000313" key="3">
    <source>
        <dbReference type="Proteomes" id="UP000053477"/>
    </source>
</evidence>
<sequence>MSLTPSDAIEERIPELHPDYTFDDADITLLSSDGVLFQVHSIIMRMVSTVFRDMFAMKGVEGDGPVALEESKEVLKTVLDVIYPSREVLYTIRMSHFRNVALAADKYDITIVTDFLKDRILGKHQTTREPRHPAPALKRYLLAWEFGWTSVTDELSSKTLSCDLNSSATLDLLLNGDAAAAKAVIDLHRKHRIWLYNAISVVGDTFGNNTDFQGTKKDRLACRGHIASGTAPELPKVQHSPDCQDIYASDCQNSWWKLKARMRNMLDVNASGEQFLEDSFFERPEIQIFTTSTCCNALNAKNEKRFRKYLQYIVDRVPKTNDAFREVKELYQNGNA</sequence>
<name>A0A0H2RAP0_9AGAM</name>
<dbReference type="SMART" id="SM00225">
    <property type="entry name" value="BTB"/>
    <property type="match status" value="1"/>
</dbReference>
<gene>
    <name evidence="2" type="ORF">SCHPADRAFT_946006</name>
</gene>
<dbReference type="Gene3D" id="3.30.710.10">
    <property type="entry name" value="Potassium Channel Kv1.1, Chain A"/>
    <property type="match status" value="1"/>
</dbReference>
<dbReference type="InParanoid" id="A0A0H2RAP0"/>
<dbReference type="AlphaFoldDB" id="A0A0H2RAP0"/>
<dbReference type="InterPro" id="IPR000210">
    <property type="entry name" value="BTB/POZ_dom"/>
</dbReference>
<evidence type="ECO:0000313" key="2">
    <source>
        <dbReference type="EMBL" id="KLO06558.1"/>
    </source>
</evidence>
<dbReference type="CDD" id="cd18186">
    <property type="entry name" value="BTB_POZ_ZBTB_KLHL-like"/>
    <property type="match status" value="1"/>
</dbReference>
<dbReference type="EMBL" id="KQ086197">
    <property type="protein sequence ID" value="KLO06558.1"/>
    <property type="molecule type" value="Genomic_DNA"/>
</dbReference>
<dbReference type="Pfam" id="PF00651">
    <property type="entry name" value="BTB"/>
    <property type="match status" value="1"/>
</dbReference>
<keyword evidence="3" id="KW-1185">Reference proteome</keyword>